<dbReference type="InterPro" id="IPR028250">
    <property type="entry name" value="DsbDN"/>
</dbReference>
<proteinExistence type="predicted"/>
<evidence type="ECO:0000313" key="4">
    <source>
        <dbReference type="Proteomes" id="UP000048926"/>
    </source>
</evidence>
<organism evidence="3 4">
    <name type="scientific">Roseibium aggregatum</name>
    <dbReference type="NCBI Taxonomy" id="187304"/>
    <lineage>
        <taxon>Bacteria</taxon>
        <taxon>Pseudomonadati</taxon>
        <taxon>Pseudomonadota</taxon>
        <taxon>Alphaproteobacteria</taxon>
        <taxon>Hyphomicrobiales</taxon>
        <taxon>Stappiaceae</taxon>
        <taxon>Roseibium</taxon>
    </lineage>
</organism>
<dbReference type="STRING" id="187304.B0E33_06370"/>
<reference evidence="4" key="1">
    <citation type="submission" date="2015-07" db="EMBL/GenBank/DDBJ databases">
        <authorList>
            <person name="Rodrigo-Torres Lidia"/>
            <person name="Arahal R.David."/>
        </authorList>
    </citation>
    <scope>NUCLEOTIDE SEQUENCE [LARGE SCALE GENOMIC DNA]</scope>
    <source>
        <strain evidence="4">CECT 4801</strain>
    </source>
</reference>
<evidence type="ECO:0000256" key="1">
    <source>
        <dbReference type="SAM" id="SignalP"/>
    </source>
</evidence>
<dbReference type="OrthoDB" id="9811036at2"/>
<dbReference type="AlphaFoldDB" id="A0A0M6Y6E1"/>
<keyword evidence="1" id="KW-0732">Signal</keyword>
<accession>A0A0M6Y6E1</accession>
<feature type="domain" description="Thiol:disulfide interchange protein DsbD N-terminal" evidence="2">
    <location>
        <begin position="43"/>
        <end position="149"/>
    </location>
</feature>
<dbReference type="Proteomes" id="UP000048926">
    <property type="component" value="Unassembled WGS sequence"/>
</dbReference>
<name>A0A0M6Y6E1_9HYPH</name>
<dbReference type="RefSeq" id="WP_055657822.1">
    <property type="nucleotide sequence ID" value="NZ_CXST01000002.1"/>
</dbReference>
<gene>
    <name evidence="3" type="ORF">LAL4801_03396</name>
</gene>
<evidence type="ECO:0000259" key="2">
    <source>
        <dbReference type="Pfam" id="PF11412"/>
    </source>
</evidence>
<dbReference type="EMBL" id="CXST01000002">
    <property type="protein sequence ID" value="CTQ44949.1"/>
    <property type="molecule type" value="Genomic_DNA"/>
</dbReference>
<keyword evidence="4" id="KW-1185">Reference proteome</keyword>
<feature type="signal peptide" evidence="1">
    <location>
        <begin position="1"/>
        <end position="21"/>
    </location>
</feature>
<evidence type="ECO:0000313" key="3">
    <source>
        <dbReference type="EMBL" id="CTQ44949.1"/>
    </source>
</evidence>
<dbReference type="Pfam" id="PF11412">
    <property type="entry name" value="DsbD_N"/>
    <property type="match status" value="1"/>
</dbReference>
<feature type="chain" id="PRO_5005807528" description="Thiol:disulfide interchange protein DsbD N-terminal domain-containing protein" evidence="1">
    <location>
        <begin position="22"/>
        <end position="273"/>
    </location>
</feature>
<protein>
    <recommendedName>
        <fullName evidence="2">Thiol:disulfide interchange protein DsbD N-terminal domain-containing protein</fullName>
    </recommendedName>
</protein>
<sequence length="273" mass="29282">MKRSVLALALTLFVFASPAHAAMTGWTEVQGGAVRLIASGPMKDGHYEAGLEFLLEPGWHTYWRYPGEAGIPPQIDTTGSTNIKTTEVLYPAPERYDDGFSESIVYHNGIVLPLRVEPENPGQAVTLSLDVFFGICNEICVPGEASLTLDLTPDNQTDSLAQTLILRDLEAVPAKQPSADLKISAIALSASGDAVEIEVQAPEDTTPDLFAAAPEGSYIGLPKPAGQGGEKTLWRLPLKGMKTTETDDDLRLVLTAGGRAVEQLFPIDPAWVK</sequence>